<dbReference type="EMBL" id="GBEZ01023580">
    <property type="protein sequence ID" value="JAC63317.1"/>
    <property type="molecule type" value="Transcribed_RNA"/>
</dbReference>
<protein>
    <submittedName>
        <fullName evidence="2">Uncharacterized protein</fullName>
    </submittedName>
</protein>
<evidence type="ECO:0000256" key="1">
    <source>
        <dbReference type="SAM" id="MobiDB-lite"/>
    </source>
</evidence>
<gene>
    <name evidence="2" type="ORF">TSPGSL018_20969</name>
</gene>
<feature type="non-terminal residue" evidence="2">
    <location>
        <position position="1"/>
    </location>
</feature>
<organism evidence="2">
    <name type="scientific">Tetraselmis sp. GSL018</name>
    <dbReference type="NCBI Taxonomy" id="582737"/>
    <lineage>
        <taxon>Eukaryota</taxon>
        <taxon>Viridiplantae</taxon>
        <taxon>Chlorophyta</taxon>
        <taxon>core chlorophytes</taxon>
        <taxon>Chlorodendrophyceae</taxon>
        <taxon>Chlorodendrales</taxon>
        <taxon>Chlorodendraceae</taxon>
        <taxon>Tetraselmis</taxon>
    </lineage>
</organism>
<proteinExistence type="predicted"/>
<dbReference type="AlphaFoldDB" id="A0A061QRM2"/>
<accession>A0A061QRM2</accession>
<name>A0A061QRM2_9CHLO</name>
<feature type="non-terminal residue" evidence="2">
    <location>
        <position position="77"/>
    </location>
</feature>
<reference evidence="2" key="1">
    <citation type="submission" date="2014-05" db="EMBL/GenBank/DDBJ databases">
        <title>The transcriptome of the halophilic microalga Tetraselmis sp. GSL018 isolated from the Great Salt Lake, Utah.</title>
        <authorList>
            <person name="Jinkerson R.E."/>
            <person name="D'Adamo S."/>
            <person name="Posewitz M.C."/>
        </authorList>
    </citation>
    <scope>NUCLEOTIDE SEQUENCE</scope>
    <source>
        <strain evidence="2">GSL018</strain>
    </source>
</reference>
<sequence>PPPSGAIRPSPEPSAPSPALTAQATLPNHHEIPSGAPLDHPKFGSFPRSFRPTAVPAPSSLSTPARCRAVAGRAVAP</sequence>
<feature type="compositionally biased region" description="Pro residues" evidence="1">
    <location>
        <begin position="1"/>
        <end position="16"/>
    </location>
</feature>
<evidence type="ECO:0000313" key="2">
    <source>
        <dbReference type="EMBL" id="JAC63317.1"/>
    </source>
</evidence>
<feature type="region of interest" description="Disordered" evidence="1">
    <location>
        <begin position="1"/>
        <end position="63"/>
    </location>
</feature>